<dbReference type="AlphaFoldDB" id="A0A0M3AM93"/>
<proteinExistence type="predicted"/>
<comment type="caution">
    <text evidence="1">The sequence shown here is derived from an EMBL/GenBank/DDBJ whole genome shotgun (WGS) entry which is preliminary data.</text>
</comment>
<dbReference type="Proteomes" id="UP000033874">
    <property type="component" value="Unassembled WGS sequence"/>
</dbReference>
<protein>
    <submittedName>
        <fullName evidence="1">Uncharacterized protein</fullName>
    </submittedName>
</protein>
<dbReference type="InterPro" id="IPR013324">
    <property type="entry name" value="RNA_pol_sigma_r3/r4-like"/>
</dbReference>
<dbReference type="SUPFAM" id="SSF88659">
    <property type="entry name" value="Sigma3 and sigma4 domains of RNA polymerase sigma factors"/>
    <property type="match status" value="1"/>
</dbReference>
<organism evidence="1 2">
    <name type="scientific">Sphingobium chungbukense</name>
    <dbReference type="NCBI Taxonomy" id="56193"/>
    <lineage>
        <taxon>Bacteria</taxon>
        <taxon>Pseudomonadati</taxon>
        <taxon>Pseudomonadota</taxon>
        <taxon>Alphaproteobacteria</taxon>
        <taxon>Sphingomonadales</taxon>
        <taxon>Sphingomonadaceae</taxon>
        <taxon>Sphingobium</taxon>
    </lineage>
</organism>
<gene>
    <name evidence="1" type="ORF">YP76_15810</name>
</gene>
<evidence type="ECO:0000313" key="1">
    <source>
        <dbReference type="EMBL" id="KKW91063.1"/>
    </source>
</evidence>
<sequence length="135" mass="15051">MEVDMVDVQARHAFVLTRRKSGASFAKIGQELGISPSRASQLHAAAVEALERMPPVVQVTSETPLFQLPLDWRTRDILAQEPSLTVGQYLAIAAPDRPSHILRLFRFGRRHLNELEAFLKSNAIGPRVGSRKARD</sequence>
<reference evidence="1 2" key="1">
    <citation type="submission" date="2015-04" db="EMBL/GenBank/DDBJ databases">
        <title>Genome sequence of aromatic hydrocarbons-degrading Sphingobium chungbukense DJ77.</title>
        <authorList>
            <person name="Kim Y.-C."/>
            <person name="Chae J.-C."/>
        </authorList>
    </citation>
    <scope>NUCLEOTIDE SEQUENCE [LARGE SCALE GENOMIC DNA]</scope>
    <source>
        <strain evidence="1 2">DJ77</strain>
    </source>
</reference>
<name>A0A0M3AM93_9SPHN</name>
<dbReference type="PATRIC" id="fig|56193.3.peg.3308"/>
<evidence type="ECO:0000313" key="2">
    <source>
        <dbReference type="Proteomes" id="UP000033874"/>
    </source>
</evidence>
<keyword evidence="2" id="KW-1185">Reference proteome</keyword>
<accession>A0A0M3AM93</accession>
<dbReference type="EMBL" id="LBIC01000007">
    <property type="protein sequence ID" value="KKW91063.1"/>
    <property type="molecule type" value="Genomic_DNA"/>
</dbReference>